<dbReference type="RefSeq" id="WP_216522132.1">
    <property type="nucleotide sequence ID" value="NZ_JAHLPM010000026.1"/>
</dbReference>
<feature type="transmembrane region" description="Helical" evidence="8">
    <location>
        <begin position="77"/>
        <end position="101"/>
    </location>
</feature>
<organism evidence="9 10">
    <name type="scientific">Tissierella simiarum</name>
    <dbReference type="NCBI Taxonomy" id="2841534"/>
    <lineage>
        <taxon>Bacteria</taxon>
        <taxon>Bacillati</taxon>
        <taxon>Bacillota</taxon>
        <taxon>Tissierellia</taxon>
        <taxon>Tissierellales</taxon>
        <taxon>Tissierellaceae</taxon>
        <taxon>Tissierella</taxon>
    </lineage>
</organism>
<feature type="transmembrane region" description="Helical" evidence="8">
    <location>
        <begin position="303"/>
        <end position="322"/>
    </location>
</feature>
<comment type="similarity">
    <text evidence="2">Belongs to the amino acid-polyamine-organocation (APC) superfamily. Spore germination protein (SGP) (TC 2.A.3.9) family.</text>
</comment>
<evidence type="ECO:0000256" key="1">
    <source>
        <dbReference type="ARBA" id="ARBA00004141"/>
    </source>
</evidence>
<evidence type="ECO:0000256" key="4">
    <source>
        <dbReference type="ARBA" id="ARBA00022544"/>
    </source>
</evidence>
<evidence type="ECO:0000256" key="7">
    <source>
        <dbReference type="ARBA" id="ARBA00023136"/>
    </source>
</evidence>
<proteinExistence type="inferred from homology"/>
<feature type="transmembrane region" description="Helical" evidence="8">
    <location>
        <begin position="143"/>
        <end position="160"/>
    </location>
</feature>
<keyword evidence="6 8" id="KW-1133">Transmembrane helix</keyword>
<dbReference type="NCBIfam" id="TIGR00912">
    <property type="entry name" value="2A0309"/>
    <property type="match status" value="1"/>
</dbReference>
<dbReference type="InterPro" id="IPR004761">
    <property type="entry name" value="Spore_GerAB"/>
</dbReference>
<evidence type="ECO:0000256" key="5">
    <source>
        <dbReference type="ARBA" id="ARBA00022692"/>
    </source>
</evidence>
<feature type="transmembrane region" description="Helical" evidence="8">
    <location>
        <begin position="36"/>
        <end position="57"/>
    </location>
</feature>
<reference evidence="9 10" key="1">
    <citation type="submission" date="2021-06" db="EMBL/GenBank/DDBJ databases">
        <authorList>
            <person name="Sun Q."/>
            <person name="Li D."/>
        </authorList>
    </citation>
    <scope>NUCLEOTIDE SEQUENCE [LARGE SCALE GENOMIC DNA]</scope>
    <source>
        <strain evidence="9 10">MSJ-40</strain>
    </source>
</reference>
<keyword evidence="10" id="KW-1185">Reference proteome</keyword>
<gene>
    <name evidence="9" type="ORF">KQI42_19275</name>
</gene>
<dbReference type="EMBL" id="JAHLPM010000026">
    <property type="protein sequence ID" value="MBU5440138.1"/>
    <property type="molecule type" value="Genomic_DNA"/>
</dbReference>
<feature type="transmembrane region" description="Helical" evidence="8">
    <location>
        <begin position="213"/>
        <end position="246"/>
    </location>
</feature>
<feature type="transmembrane region" description="Helical" evidence="8">
    <location>
        <begin position="334"/>
        <end position="351"/>
    </location>
</feature>
<evidence type="ECO:0000256" key="6">
    <source>
        <dbReference type="ARBA" id="ARBA00022989"/>
    </source>
</evidence>
<dbReference type="PANTHER" id="PTHR34975">
    <property type="entry name" value="SPORE GERMINATION PROTEIN A2"/>
    <property type="match status" value="1"/>
</dbReference>
<keyword evidence="7 8" id="KW-0472">Membrane</keyword>
<evidence type="ECO:0000256" key="2">
    <source>
        <dbReference type="ARBA" id="ARBA00007998"/>
    </source>
</evidence>
<keyword evidence="3" id="KW-0813">Transport</keyword>
<name>A0ABS6ED89_9FIRM</name>
<feature type="transmembrane region" description="Helical" evidence="8">
    <location>
        <begin position="266"/>
        <end position="291"/>
    </location>
</feature>
<feature type="transmembrane region" description="Helical" evidence="8">
    <location>
        <begin position="113"/>
        <end position="131"/>
    </location>
</feature>
<keyword evidence="4" id="KW-0309">Germination</keyword>
<feature type="transmembrane region" description="Helical" evidence="8">
    <location>
        <begin position="12"/>
        <end position="30"/>
    </location>
</feature>
<dbReference type="Proteomes" id="UP000749471">
    <property type="component" value="Unassembled WGS sequence"/>
</dbReference>
<keyword evidence="5 8" id="KW-0812">Transmembrane</keyword>
<evidence type="ECO:0000313" key="9">
    <source>
        <dbReference type="EMBL" id="MBU5440138.1"/>
    </source>
</evidence>
<dbReference type="PANTHER" id="PTHR34975:SF2">
    <property type="entry name" value="SPORE GERMINATION PROTEIN A2"/>
    <property type="match status" value="1"/>
</dbReference>
<accession>A0ABS6ED89</accession>
<comment type="caution">
    <text evidence="9">The sequence shown here is derived from an EMBL/GenBank/DDBJ whole genome shotgun (WGS) entry which is preliminary data.</text>
</comment>
<evidence type="ECO:0000256" key="8">
    <source>
        <dbReference type="SAM" id="Phobius"/>
    </source>
</evidence>
<dbReference type="Pfam" id="PF03845">
    <property type="entry name" value="Spore_permease"/>
    <property type="match status" value="1"/>
</dbReference>
<protein>
    <submittedName>
        <fullName evidence="9">Endospore germination permease</fullName>
    </submittedName>
</protein>
<feature type="transmembrane region" description="Helical" evidence="8">
    <location>
        <begin position="180"/>
        <end position="201"/>
    </location>
</feature>
<evidence type="ECO:0000256" key="3">
    <source>
        <dbReference type="ARBA" id="ARBA00022448"/>
    </source>
</evidence>
<comment type="subcellular location">
    <subcellularLocation>
        <location evidence="1">Membrane</location>
        <topology evidence="1">Multi-pass membrane protein</topology>
    </subcellularLocation>
</comment>
<sequence length="364" mass="41716">MNKEIISTRQYISMIVMFIVGTTFVVGGQHKIKQDAWIAILVALIMSLPLIFIYGRLLRLFPNKNLFDIFEKVFGKVVGKITILIYTFYFFHLGSLVIRNITEFVQVVSFPETPQFFVALFLGILSIYMVKSGTEVLGRWTEFFLPFILFVLMVTILLSGTKFNFSNLQPILYNGWKPVISNAFSIFFFPLGEIVIFTFLFDSLKSKNSAFKIYLLSLVISSAIILIVYIRNILVLGIPNLSQIYFPAYYSVSLINIGEFIQRIEIIISIVFMLSGFAKISVCLLTTSIGVSKLFKLPDYKQICAPISFLMINLSIIIYSSTMEMFEWLEIYEYYALPFQIVLPLIALITARIRIWSGNLKVES</sequence>
<evidence type="ECO:0000313" key="10">
    <source>
        <dbReference type="Proteomes" id="UP000749471"/>
    </source>
</evidence>